<proteinExistence type="predicted"/>
<dbReference type="RefSeq" id="WP_115363442.1">
    <property type="nucleotide sequence ID" value="NZ_QDKL01000003.1"/>
</dbReference>
<sequence>MISTLKKTFTKNQETNPSFKVNFSDPAHHWINQNQRIKRFFEDVISQLSEEEKDSLATYGELVFLESQGMHSSVIPSHGDKTFVLVYPQLKKAILTADNEEAYAIIFHELGHLYYRHFTMRLHANEMTKQIEADDFAIRHGFGKGLFNFLMKMPISHEVSQRLEMIRLRT</sequence>
<gene>
    <name evidence="1" type="ORF">DAY19_13740</name>
</gene>
<evidence type="ECO:0000313" key="2">
    <source>
        <dbReference type="Proteomes" id="UP000443582"/>
    </source>
</evidence>
<dbReference type="EMBL" id="QDKL01000003">
    <property type="protein sequence ID" value="RZF21037.1"/>
    <property type="molecule type" value="Genomic_DNA"/>
</dbReference>
<comment type="caution">
    <text evidence="1">The sequence shown here is derived from an EMBL/GenBank/DDBJ whole genome shotgun (WGS) entry which is preliminary data.</text>
</comment>
<name>A0ABY0II72_9BACT</name>
<dbReference type="Proteomes" id="UP000443582">
    <property type="component" value="Unassembled WGS sequence"/>
</dbReference>
<evidence type="ECO:0000313" key="1">
    <source>
        <dbReference type="EMBL" id="RZF21037.1"/>
    </source>
</evidence>
<reference evidence="2" key="1">
    <citation type="journal article" date="2019" name="Int. J. Syst. Evol. Microbiol.">
        <title>Halobacteriovorax valvorus sp. nov., a novel prokaryotic predator isolated from coastal seawater of China.</title>
        <authorList>
            <person name="Chen M.-X."/>
        </authorList>
    </citation>
    <scope>NUCLEOTIDE SEQUENCE [LARGE SCALE GENOMIC DNA]</scope>
    <source>
        <strain evidence="2">BL9</strain>
    </source>
</reference>
<dbReference type="Gene3D" id="3.30.2010.10">
    <property type="entry name" value="Metalloproteases ('zincins'), catalytic domain"/>
    <property type="match status" value="1"/>
</dbReference>
<organism evidence="1 2">
    <name type="scientific">Halobacteriovorax vibrionivorans</name>
    <dbReference type="NCBI Taxonomy" id="2152716"/>
    <lineage>
        <taxon>Bacteria</taxon>
        <taxon>Pseudomonadati</taxon>
        <taxon>Bdellovibrionota</taxon>
        <taxon>Bacteriovoracia</taxon>
        <taxon>Bacteriovoracales</taxon>
        <taxon>Halobacteriovoraceae</taxon>
        <taxon>Halobacteriovorax</taxon>
    </lineage>
</organism>
<accession>A0ABY0II72</accession>
<evidence type="ECO:0008006" key="3">
    <source>
        <dbReference type="Google" id="ProtNLM"/>
    </source>
</evidence>
<keyword evidence="2" id="KW-1185">Reference proteome</keyword>
<protein>
    <recommendedName>
        <fullName evidence="3">Peptidase M48 domain-containing protein</fullName>
    </recommendedName>
</protein>